<gene>
    <name evidence="2" type="ORF">PVIIG_01932</name>
</gene>
<feature type="compositionally biased region" description="Polar residues" evidence="1">
    <location>
        <begin position="179"/>
        <end position="199"/>
    </location>
</feature>
<dbReference type="OrthoDB" id="371357at2759"/>
<protein>
    <submittedName>
        <fullName evidence="2">Uncharacterized protein</fullName>
    </submittedName>
</protein>
<name>A0A0J9SDW7_PLAVI</name>
<evidence type="ECO:0000256" key="1">
    <source>
        <dbReference type="SAM" id="MobiDB-lite"/>
    </source>
</evidence>
<feature type="region of interest" description="Disordered" evidence="1">
    <location>
        <begin position="1"/>
        <end position="305"/>
    </location>
</feature>
<proteinExistence type="predicted"/>
<feature type="compositionally biased region" description="Polar residues" evidence="1">
    <location>
        <begin position="23"/>
        <end position="35"/>
    </location>
</feature>
<organism evidence="2 3">
    <name type="scientific">Plasmodium vivax India VII</name>
    <dbReference type="NCBI Taxonomy" id="1077284"/>
    <lineage>
        <taxon>Eukaryota</taxon>
        <taxon>Sar</taxon>
        <taxon>Alveolata</taxon>
        <taxon>Apicomplexa</taxon>
        <taxon>Aconoidasida</taxon>
        <taxon>Haemosporida</taxon>
        <taxon>Plasmodiidae</taxon>
        <taxon>Plasmodium</taxon>
        <taxon>Plasmodium (Plasmodium)</taxon>
    </lineage>
</organism>
<evidence type="ECO:0000313" key="3">
    <source>
        <dbReference type="Proteomes" id="UP000053562"/>
    </source>
</evidence>
<feature type="compositionally biased region" description="Low complexity" evidence="1">
    <location>
        <begin position="80"/>
        <end position="89"/>
    </location>
</feature>
<feature type="compositionally biased region" description="Polar residues" evidence="1">
    <location>
        <begin position="43"/>
        <end position="79"/>
    </location>
</feature>
<accession>A0A0J9SDW7</accession>
<dbReference type="Proteomes" id="UP000053562">
    <property type="component" value="Unassembled WGS sequence"/>
</dbReference>
<reference evidence="2 3" key="1">
    <citation type="submission" date="2011-08" db="EMBL/GenBank/DDBJ databases">
        <title>The Genome Sequence of Plasmodium vivax India VII.</title>
        <authorList>
            <consortium name="The Broad Institute Genome Sequencing Platform"/>
            <consortium name="The Broad Institute Genome Sequencing Center for Infectious Disease"/>
            <person name="Neafsey D."/>
            <person name="Carlton J."/>
            <person name="Barnwell J."/>
            <person name="Collins W."/>
            <person name="Escalante A."/>
            <person name="Mullikin J."/>
            <person name="Saul A."/>
            <person name="Guigo R."/>
            <person name="Camara F."/>
            <person name="Young S.K."/>
            <person name="Zeng Q."/>
            <person name="Gargeya S."/>
            <person name="Fitzgerald M."/>
            <person name="Haas B."/>
            <person name="Abouelleil A."/>
            <person name="Alvarado L."/>
            <person name="Arachchi H.M."/>
            <person name="Berlin A."/>
            <person name="Brown A."/>
            <person name="Chapman S.B."/>
            <person name="Chen Z."/>
            <person name="Dunbar C."/>
            <person name="Freedman E."/>
            <person name="Gearin G."/>
            <person name="Gellesch M."/>
            <person name="Goldberg J."/>
            <person name="Griggs A."/>
            <person name="Gujja S."/>
            <person name="Heiman D."/>
            <person name="Howarth C."/>
            <person name="Larson L."/>
            <person name="Lui A."/>
            <person name="MacDonald P.J.P."/>
            <person name="Montmayeur A."/>
            <person name="Murphy C."/>
            <person name="Neiman D."/>
            <person name="Pearson M."/>
            <person name="Priest M."/>
            <person name="Roberts A."/>
            <person name="Saif S."/>
            <person name="Shea T."/>
            <person name="Shenoy N."/>
            <person name="Sisk P."/>
            <person name="Stolte C."/>
            <person name="Sykes S."/>
            <person name="Wortman J."/>
            <person name="Nusbaum C."/>
            <person name="Birren B."/>
        </authorList>
    </citation>
    <scope>NUCLEOTIDE SEQUENCE [LARGE SCALE GENOMIC DNA]</scope>
    <source>
        <strain evidence="2 3">India VII</strain>
    </source>
</reference>
<feature type="compositionally biased region" description="Low complexity" evidence="1">
    <location>
        <begin position="108"/>
        <end position="122"/>
    </location>
</feature>
<evidence type="ECO:0000313" key="2">
    <source>
        <dbReference type="EMBL" id="KMZ80152.1"/>
    </source>
</evidence>
<dbReference type="EMBL" id="KQ234304">
    <property type="protein sequence ID" value="KMZ80152.1"/>
    <property type="molecule type" value="Genomic_DNA"/>
</dbReference>
<dbReference type="AlphaFoldDB" id="A0A0J9SDW7"/>
<sequence>MPNVNGNKPGDAPEWALALPHGANNNVGQYAQSGDSTKDPLQCASNSQRGNFHNKDAQNSCSESTRSSNPNNEVSSPDLSSSNNAANAALPKNHTNDDTYEVYQLNVKSSSNDSSPQKSKLSVASYAQPYEESYEERTKFNKKKSSFYDNNGVPDSYPFLHSYNASHAGNANRKCDNGAHQQNNASGGSTPQKNSTQHASMGDQRGAREPNENEGESVWGPDNLENFRLGKKGTSQWGSPTGGPEKEEQPSGVIGASGEVNSDARDDPPNSLPVERGSAGSASPGPAEGSPKGHTQKDGDGNKLSVHSYDVDNLYENFCTNRERAMSHTKIFNYSGSEERKITKPKDKANTFVPKYNNLSAKEIHFNSLAGNDNITILAANKMKLDLTKVSEKKGDALPDVYPFHLSSDTKNEEEKKRVHKPPCLEKLYPTNFNYINTYSNTNADITLEERRNYMNSSHIFDCDDDKMEQPYEKGSKHTTGVEVVTHRISKDVTNVDSEKEEKRKVNPLYSDLFGRKTPDINHNAPCEKIMPTTLNCNWMYCPIHSRKYSEQSINSSDYLHSCEMGNFNRKSYFNKEVYDDKKKKILQEAIQKGTRASLRVHLQSILQDGVNYNLEECNHVEATYLFLHNIKDSVSDEEIKDAVRKSGAFVVTYEPEYDFLCNRRKSNAKLCIRHANGKEGLNLLTSLLAQLEITVQRM</sequence>